<evidence type="ECO:0000256" key="1">
    <source>
        <dbReference type="SAM" id="MobiDB-lite"/>
    </source>
</evidence>
<feature type="transmembrane region" description="Helical" evidence="2">
    <location>
        <begin position="103"/>
        <end position="123"/>
    </location>
</feature>
<dbReference type="EMBL" id="BJYZ01000015">
    <property type="protein sequence ID" value="GEO39380.1"/>
    <property type="molecule type" value="Genomic_DNA"/>
</dbReference>
<protein>
    <submittedName>
        <fullName evidence="3">Uncharacterized protein</fullName>
    </submittedName>
</protein>
<gene>
    <name evidence="3" type="ORF">SAE02_35280</name>
</gene>
<feature type="compositionally biased region" description="Basic and acidic residues" evidence="1">
    <location>
        <begin position="1"/>
        <end position="12"/>
    </location>
</feature>
<feature type="region of interest" description="Disordered" evidence="1">
    <location>
        <begin position="1"/>
        <end position="101"/>
    </location>
</feature>
<name>A0A512DT39_9PROT</name>
<reference evidence="3 4" key="1">
    <citation type="submission" date="2019-07" db="EMBL/GenBank/DDBJ databases">
        <title>Whole genome shotgun sequence of Skermanella aerolata NBRC 106429.</title>
        <authorList>
            <person name="Hosoyama A."/>
            <person name="Uohara A."/>
            <person name="Ohji S."/>
            <person name="Ichikawa N."/>
        </authorList>
    </citation>
    <scope>NUCLEOTIDE SEQUENCE [LARGE SCALE GENOMIC DNA]</scope>
    <source>
        <strain evidence="3 4">NBRC 106429</strain>
    </source>
</reference>
<comment type="caution">
    <text evidence="3">The sequence shown here is derived from an EMBL/GenBank/DDBJ whole genome shotgun (WGS) entry which is preliminary data.</text>
</comment>
<dbReference type="OrthoDB" id="7306245at2"/>
<keyword evidence="2" id="KW-1133">Transmembrane helix</keyword>
<proteinExistence type="predicted"/>
<evidence type="ECO:0000256" key="2">
    <source>
        <dbReference type="SAM" id="Phobius"/>
    </source>
</evidence>
<keyword evidence="2" id="KW-0812">Transmembrane</keyword>
<dbReference type="AlphaFoldDB" id="A0A512DT39"/>
<dbReference type="RefSeq" id="WP_052831504.1">
    <property type="nucleotide sequence ID" value="NZ_BJYZ01000015.1"/>
</dbReference>
<keyword evidence="2" id="KW-0472">Membrane</keyword>
<feature type="compositionally biased region" description="Basic and acidic residues" evidence="1">
    <location>
        <begin position="30"/>
        <end position="50"/>
    </location>
</feature>
<evidence type="ECO:0000313" key="3">
    <source>
        <dbReference type="EMBL" id="GEO39380.1"/>
    </source>
</evidence>
<accession>A0A512DT39</accession>
<sequence length="124" mass="12625">MADREISRDMGAAHDAPVTPDPASSATDDPVERGHLRDQIDSGKFRDKVAAPDPAASPLGTDDEAAGSPTPASTVKYESPAAPARAPEGSHSENTPPSRQGPMIAVGIVAVCLVLGLVLLFSAG</sequence>
<keyword evidence="4" id="KW-1185">Reference proteome</keyword>
<evidence type="ECO:0000313" key="4">
    <source>
        <dbReference type="Proteomes" id="UP000321523"/>
    </source>
</evidence>
<dbReference type="Proteomes" id="UP000321523">
    <property type="component" value="Unassembled WGS sequence"/>
</dbReference>
<organism evidence="3 4">
    <name type="scientific">Skermanella aerolata</name>
    <dbReference type="NCBI Taxonomy" id="393310"/>
    <lineage>
        <taxon>Bacteria</taxon>
        <taxon>Pseudomonadati</taxon>
        <taxon>Pseudomonadota</taxon>
        <taxon>Alphaproteobacteria</taxon>
        <taxon>Rhodospirillales</taxon>
        <taxon>Azospirillaceae</taxon>
        <taxon>Skermanella</taxon>
    </lineage>
</organism>